<feature type="transmembrane region" description="Helical" evidence="6">
    <location>
        <begin position="306"/>
        <end position="323"/>
    </location>
</feature>
<dbReference type="PROSITE" id="PS50850">
    <property type="entry name" value="MFS"/>
    <property type="match status" value="1"/>
</dbReference>
<dbReference type="SUPFAM" id="SSF103473">
    <property type="entry name" value="MFS general substrate transporter"/>
    <property type="match status" value="1"/>
</dbReference>
<feature type="transmembrane region" description="Helical" evidence="6">
    <location>
        <begin position="332"/>
        <end position="352"/>
    </location>
</feature>
<evidence type="ECO:0000256" key="3">
    <source>
        <dbReference type="ARBA" id="ARBA00022692"/>
    </source>
</evidence>
<keyword evidence="5 6" id="KW-0472">Membrane</keyword>
<comment type="subcellular location">
    <subcellularLocation>
        <location evidence="1">Membrane</location>
        <topology evidence="1">Multi-pass membrane protein</topology>
    </subcellularLocation>
</comment>
<dbReference type="AlphaFoldDB" id="A0A6A5YCP5"/>
<keyword evidence="9" id="KW-1185">Reference proteome</keyword>
<evidence type="ECO:0000313" key="9">
    <source>
        <dbReference type="Proteomes" id="UP000799778"/>
    </source>
</evidence>
<keyword evidence="4 6" id="KW-1133">Transmembrane helix</keyword>
<evidence type="ECO:0000259" key="7">
    <source>
        <dbReference type="PROSITE" id="PS50850"/>
    </source>
</evidence>
<protein>
    <submittedName>
        <fullName evidence="8">MFS general substrate transporter</fullName>
    </submittedName>
</protein>
<dbReference type="GO" id="GO:0016020">
    <property type="term" value="C:membrane"/>
    <property type="evidence" value="ECO:0007669"/>
    <property type="project" value="UniProtKB-SubCell"/>
</dbReference>
<feature type="transmembrane region" description="Helical" evidence="6">
    <location>
        <begin position="122"/>
        <end position="145"/>
    </location>
</feature>
<dbReference type="PANTHER" id="PTHR43791:SF38">
    <property type="entry name" value="MAJOR FACILITATOR SUPERFAMILY (MFS) PROFILE DOMAIN-CONTAINING PROTEIN"/>
    <property type="match status" value="1"/>
</dbReference>
<evidence type="ECO:0000256" key="4">
    <source>
        <dbReference type="ARBA" id="ARBA00022989"/>
    </source>
</evidence>
<feature type="transmembrane region" description="Helical" evidence="6">
    <location>
        <begin position="393"/>
        <end position="413"/>
    </location>
</feature>
<feature type="transmembrane region" description="Helical" evidence="6">
    <location>
        <begin position="425"/>
        <end position="446"/>
    </location>
</feature>
<dbReference type="Proteomes" id="UP000799778">
    <property type="component" value="Unassembled WGS sequence"/>
</dbReference>
<evidence type="ECO:0000256" key="1">
    <source>
        <dbReference type="ARBA" id="ARBA00004141"/>
    </source>
</evidence>
<keyword evidence="3 6" id="KW-0812">Transmembrane</keyword>
<sequence>MADEKTPTESTSFVEDSDEEKKLVRKIDMFLMPTIWVLYCFSFMDRTNIGNAKVAGMDKDLGLTSTQYFLAIVVFQVGYVIAEVPSNMILSRTRPSRYVPFLMLLWGSVAALMSLVKTPAQLLGMRFLLGVMEAGFSPAVLFIISSWYRRHEQSKRFMCFLSAGILSGAFGGIIAGAITKTMEGAHGIAGWRWLFIVEGVATVGIAFIAPFCLLDYPATSKQLTQSERDLAVARLKADGITSGGANGEVAEISHWLAFVHAVSNWRLWLLCAGYMTIIGCYSLSYFNPVLVSGLGYKGSEAQYMTVPLYVVAFAIAVPSCIVADRIPRFRPIMVCAVLVGGSLFCALSAGIYAYIPRYVFLCFINSAIWTANPLSLSFASVSMGPLHPETRAVSLAILNGMANLAQIYGSYLFPAEDAPKYLKGFGTYSGLLAFGAVVYVSAFFLFRRSPFKART</sequence>
<dbReference type="EMBL" id="ML978066">
    <property type="protein sequence ID" value="KAF2022394.1"/>
    <property type="molecule type" value="Genomic_DNA"/>
</dbReference>
<feature type="domain" description="Major facilitator superfamily (MFS) profile" evidence="7">
    <location>
        <begin position="31"/>
        <end position="453"/>
    </location>
</feature>
<accession>A0A6A5YCP5</accession>
<dbReference type="GO" id="GO:0022857">
    <property type="term" value="F:transmembrane transporter activity"/>
    <property type="evidence" value="ECO:0007669"/>
    <property type="project" value="InterPro"/>
</dbReference>
<evidence type="ECO:0000256" key="6">
    <source>
        <dbReference type="SAM" id="Phobius"/>
    </source>
</evidence>
<feature type="transmembrane region" description="Helical" evidence="6">
    <location>
        <begin position="157"/>
        <end position="178"/>
    </location>
</feature>
<feature type="transmembrane region" description="Helical" evidence="6">
    <location>
        <begin position="27"/>
        <end position="44"/>
    </location>
</feature>
<dbReference type="Pfam" id="PF07690">
    <property type="entry name" value="MFS_1"/>
    <property type="match status" value="1"/>
</dbReference>
<dbReference type="RefSeq" id="XP_033390733.1">
    <property type="nucleotide sequence ID" value="XM_033523182.1"/>
</dbReference>
<dbReference type="FunFam" id="1.20.1250.20:FF:000057">
    <property type="entry name" value="MFS general substrate transporter"/>
    <property type="match status" value="1"/>
</dbReference>
<reference evidence="8" key="1">
    <citation type="journal article" date="2020" name="Stud. Mycol.">
        <title>101 Dothideomycetes genomes: a test case for predicting lifestyles and emergence of pathogens.</title>
        <authorList>
            <person name="Haridas S."/>
            <person name="Albert R."/>
            <person name="Binder M."/>
            <person name="Bloem J."/>
            <person name="Labutti K."/>
            <person name="Salamov A."/>
            <person name="Andreopoulos B."/>
            <person name="Baker S."/>
            <person name="Barry K."/>
            <person name="Bills G."/>
            <person name="Bluhm B."/>
            <person name="Cannon C."/>
            <person name="Castanera R."/>
            <person name="Culley D."/>
            <person name="Daum C."/>
            <person name="Ezra D."/>
            <person name="Gonzalez J."/>
            <person name="Henrissat B."/>
            <person name="Kuo A."/>
            <person name="Liang C."/>
            <person name="Lipzen A."/>
            <person name="Lutzoni F."/>
            <person name="Magnuson J."/>
            <person name="Mondo S."/>
            <person name="Nolan M."/>
            <person name="Ohm R."/>
            <person name="Pangilinan J."/>
            <person name="Park H.-J."/>
            <person name="Ramirez L."/>
            <person name="Alfaro M."/>
            <person name="Sun H."/>
            <person name="Tritt A."/>
            <person name="Yoshinaga Y."/>
            <person name="Zwiers L.-H."/>
            <person name="Turgeon B."/>
            <person name="Goodwin S."/>
            <person name="Spatafora J."/>
            <person name="Crous P."/>
            <person name="Grigoriev I."/>
        </authorList>
    </citation>
    <scope>NUCLEOTIDE SEQUENCE</scope>
    <source>
        <strain evidence="8">CBS 175.79</strain>
    </source>
</reference>
<dbReference type="InterPro" id="IPR020846">
    <property type="entry name" value="MFS_dom"/>
</dbReference>
<feature type="transmembrane region" description="Helical" evidence="6">
    <location>
        <begin position="358"/>
        <end position="381"/>
    </location>
</feature>
<dbReference type="PANTHER" id="PTHR43791">
    <property type="entry name" value="PERMEASE-RELATED"/>
    <property type="match status" value="1"/>
</dbReference>
<feature type="transmembrane region" description="Helical" evidence="6">
    <location>
        <begin position="267"/>
        <end position="286"/>
    </location>
</feature>
<feature type="transmembrane region" description="Helical" evidence="6">
    <location>
        <begin position="98"/>
        <end position="116"/>
    </location>
</feature>
<dbReference type="Gene3D" id="1.20.1250.20">
    <property type="entry name" value="MFS general substrate transporter like domains"/>
    <property type="match status" value="2"/>
</dbReference>
<name>A0A6A5YCP5_9PLEO</name>
<evidence type="ECO:0000256" key="2">
    <source>
        <dbReference type="ARBA" id="ARBA00022448"/>
    </source>
</evidence>
<dbReference type="OrthoDB" id="2962993at2759"/>
<dbReference type="InterPro" id="IPR036259">
    <property type="entry name" value="MFS_trans_sf"/>
</dbReference>
<keyword evidence="2" id="KW-0813">Transport</keyword>
<proteinExistence type="predicted"/>
<dbReference type="InterPro" id="IPR011701">
    <property type="entry name" value="MFS"/>
</dbReference>
<feature type="transmembrane region" description="Helical" evidence="6">
    <location>
        <begin position="68"/>
        <end position="86"/>
    </location>
</feature>
<evidence type="ECO:0000256" key="5">
    <source>
        <dbReference type="ARBA" id="ARBA00023136"/>
    </source>
</evidence>
<dbReference type="GeneID" id="54280579"/>
<organism evidence="8 9">
    <name type="scientific">Aaosphaeria arxii CBS 175.79</name>
    <dbReference type="NCBI Taxonomy" id="1450172"/>
    <lineage>
        <taxon>Eukaryota</taxon>
        <taxon>Fungi</taxon>
        <taxon>Dikarya</taxon>
        <taxon>Ascomycota</taxon>
        <taxon>Pezizomycotina</taxon>
        <taxon>Dothideomycetes</taxon>
        <taxon>Pleosporomycetidae</taxon>
        <taxon>Pleosporales</taxon>
        <taxon>Pleosporales incertae sedis</taxon>
        <taxon>Aaosphaeria</taxon>
    </lineage>
</organism>
<evidence type="ECO:0000313" key="8">
    <source>
        <dbReference type="EMBL" id="KAF2022394.1"/>
    </source>
</evidence>
<gene>
    <name evidence="8" type="ORF">BU24DRAFT_339463</name>
</gene>
<feature type="transmembrane region" description="Helical" evidence="6">
    <location>
        <begin position="190"/>
        <end position="214"/>
    </location>
</feature>